<dbReference type="OrthoDB" id="6119378at2759"/>
<evidence type="ECO:0000313" key="2">
    <source>
        <dbReference type="Proteomes" id="UP000242188"/>
    </source>
</evidence>
<keyword evidence="2" id="KW-1185">Reference proteome</keyword>
<organism evidence="1 2">
    <name type="scientific">Mizuhopecten yessoensis</name>
    <name type="common">Japanese scallop</name>
    <name type="synonym">Patinopecten yessoensis</name>
    <dbReference type="NCBI Taxonomy" id="6573"/>
    <lineage>
        <taxon>Eukaryota</taxon>
        <taxon>Metazoa</taxon>
        <taxon>Spiralia</taxon>
        <taxon>Lophotrochozoa</taxon>
        <taxon>Mollusca</taxon>
        <taxon>Bivalvia</taxon>
        <taxon>Autobranchia</taxon>
        <taxon>Pteriomorphia</taxon>
        <taxon>Pectinida</taxon>
        <taxon>Pectinoidea</taxon>
        <taxon>Pectinidae</taxon>
        <taxon>Mizuhopecten</taxon>
    </lineage>
</organism>
<comment type="caution">
    <text evidence="1">The sequence shown here is derived from an EMBL/GenBank/DDBJ whole genome shotgun (WGS) entry which is preliminary data.</text>
</comment>
<gene>
    <name evidence="1" type="ORF">KP79_PYT18348</name>
</gene>
<dbReference type="AlphaFoldDB" id="A0A210QPN7"/>
<name>A0A210QPN7_MIZYE</name>
<dbReference type="EMBL" id="NEDP02002500">
    <property type="protein sequence ID" value="OWF50704.1"/>
    <property type="molecule type" value="Genomic_DNA"/>
</dbReference>
<proteinExistence type="predicted"/>
<evidence type="ECO:0000313" key="1">
    <source>
        <dbReference type="EMBL" id="OWF50704.1"/>
    </source>
</evidence>
<sequence length="155" mass="17009">MHLSIQESSLFFSSLPPCDQPTYYENCPSDTLPSNSVFDPSVGIVQLSCGTSAQTEGECVTLGDDNIAESYRCPANYVLVGSDNNRPVCCQLKGICLTDCFKPKILYSFKLGFEFEIKEGYALVGKSSYGSCSEDPTVFQIEVCELTQQETSQHP</sequence>
<protein>
    <submittedName>
        <fullName evidence="1">Uncharacterized protein</fullName>
    </submittedName>
</protein>
<accession>A0A210QPN7</accession>
<reference evidence="1 2" key="1">
    <citation type="journal article" date="2017" name="Nat. Ecol. Evol.">
        <title>Scallop genome provides insights into evolution of bilaterian karyotype and development.</title>
        <authorList>
            <person name="Wang S."/>
            <person name="Zhang J."/>
            <person name="Jiao W."/>
            <person name="Li J."/>
            <person name="Xun X."/>
            <person name="Sun Y."/>
            <person name="Guo X."/>
            <person name="Huan P."/>
            <person name="Dong B."/>
            <person name="Zhang L."/>
            <person name="Hu X."/>
            <person name="Sun X."/>
            <person name="Wang J."/>
            <person name="Zhao C."/>
            <person name="Wang Y."/>
            <person name="Wang D."/>
            <person name="Huang X."/>
            <person name="Wang R."/>
            <person name="Lv J."/>
            <person name="Li Y."/>
            <person name="Zhang Z."/>
            <person name="Liu B."/>
            <person name="Lu W."/>
            <person name="Hui Y."/>
            <person name="Liang J."/>
            <person name="Zhou Z."/>
            <person name="Hou R."/>
            <person name="Li X."/>
            <person name="Liu Y."/>
            <person name="Li H."/>
            <person name="Ning X."/>
            <person name="Lin Y."/>
            <person name="Zhao L."/>
            <person name="Xing Q."/>
            <person name="Dou J."/>
            <person name="Li Y."/>
            <person name="Mao J."/>
            <person name="Guo H."/>
            <person name="Dou H."/>
            <person name="Li T."/>
            <person name="Mu C."/>
            <person name="Jiang W."/>
            <person name="Fu Q."/>
            <person name="Fu X."/>
            <person name="Miao Y."/>
            <person name="Liu J."/>
            <person name="Yu Q."/>
            <person name="Li R."/>
            <person name="Liao H."/>
            <person name="Li X."/>
            <person name="Kong Y."/>
            <person name="Jiang Z."/>
            <person name="Chourrout D."/>
            <person name="Li R."/>
            <person name="Bao Z."/>
        </authorList>
    </citation>
    <scope>NUCLEOTIDE SEQUENCE [LARGE SCALE GENOMIC DNA]</scope>
    <source>
        <strain evidence="1 2">PY_sf001</strain>
    </source>
</reference>
<dbReference type="Proteomes" id="UP000242188">
    <property type="component" value="Unassembled WGS sequence"/>
</dbReference>